<accession>A0ABP6SMH2</accession>
<evidence type="ECO:0000313" key="3">
    <source>
        <dbReference type="Proteomes" id="UP001499990"/>
    </source>
</evidence>
<dbReference type="EMBL" id="BAAAYL010000002">
    <property type="protein sequence ID" value="GAA3380727.1"/>
    <property type="molecule type" value="Genomic_DNA"/>
</dbReference>
<feature type="compositionally biased region" description="Low complexity" evidence="1">
    <location>
        <begin position="1"/>
        <end position="13"/>
    </location>
</feature>
<gene>
    <name evidence="2" type="ORF">GCM10020367_69160</name>
</gene>
<evidence type="ECO:0000313" key="2">
    <source>
        <dbReference type="EMBL" id="GAA3380727.1"/>
    </source>
</evidence>
<comment type="caution">
    <text evidence="2">The sequence shown here is derived from an EMBL/GenBank/DDBJ whole genome shotgun (WGS) entry which is preliminary data.</text>
</comment>
<protein>
    <submittedName>
        <fullName evidence="2">Uncharacterized protein</fullName>
    </submittedName>
</protein>
<organism evidence="2 3">
    <name type="scientific">Streptomyces sannanensis</name>
    <dbReference type="NCBI Taxonomy" id="285536"/>
    <lineage>
        <taxon>Bacteria</taxon>
        <taxon>Bacillati</taxon>
        <taxon>Actinomycetota</taxon>
        <taxon>Actinomycetes</taxon>
        <taxon>Kitasatosporales</taxon>
        <taxon>Streptomycetaceae</taxon>
        <taxon>Streptomyces</taxon>
    </lineage>
</organism>
<feature type="region of interest" description="Disordered" evidence="1">
    <location>
        <begin position="100"/>
        <end position="141"/>
    </location>
</feature>
<name>A0ABP6SMH2_9ACTN</name>
<evidence type="ECO:0000256" key="1">
    <source>
        <dbReference type="SAM" id="MobiDB-lite"/>
    </source>
</evidence>
<reference evidence="3" key="1">
    <citation type="journal article" date="2019" name="Int. J. Syst. Evol. Microbiol.">
        <title>The Global Catalogue of Microorganisms (GCM) 10K type strain sequencing project: providing services to taxonomists for standard genome sequencing and annotation.</title>
        <authorList>
            <consortium name="The Broad Institute Genomics Platform"/>
            <consortium name="The Broad Institute Genome Sequencing Center for Infectious Disease"/>
            <person name="Wu L."/>
            <person name="Ma J."/>
        </authorList>
    </citation>
    <scope>NUCLEOTIDE SEQUENCE [LARGE SCALE GENOMIC DNA]</scope>
    <source>
        <strain evidence="3">JCM 9651</strain>
    </source>
</reference>
<dbReference type="Proteomes" id="UP001499990">
    <property type="component" value="Unassembled WGS sequence"/>
</dbReference>
<sequence>MTPAARTYTTRPVARPRRPPRPRSAAGIMPGMKADEILKKAEELQAAQLAAKQAAVSPLAAILARRIQLQTELAETEVPYGKAYVEAESAGWSAAELAALGATEPTHRPRVRRARPSKQQTPATGADTSTEIPSQNPAVNA</sequence>
<proteinExistence type="predicted"/>
<keyword evidence="3" id="KW-1185">Reference proteome</keyword>
<feature type="region of interest" description="Disordered" evidence="1">
    <location>
        <begin position="1"/>
        <end position="28"/>
    </location>
</feature>
<feature type="compositionally biased region" description="Polar residues" evidence="1">
    <location>
        <begin position="117"/>
        <end position="141"/>
    </location>
</feature>